<proteinExistence type="predicted"/>
<name>A0AA39GLW4_SARSR</name>
<evidence type="ECO:0000313" key="1">
    <source>
        <dbReference type="EMBL" id="KAK0389354.1"/>
    </source>
</evidence>
<dbReference type="SUPFAM" id="SSF51197">
    <property type="entry name" value="Clavaminate synthase-like"/>
    <property type="match status" value="1"/>
</dbReference>
<dbReference type="EMBL" id="JAPDFR010000002">
    <property type="protein sequence ID" value="KAK0389354.1"/>
    <property type="molecule type" value="Genomic_DNA"/>
</dbReference>
<reference evidence="1" key="1">
    <citation type="submission" date="2022-10" db="EMBL/GenBank/DDBJ databases">
        <title>Determination and structural analysis of whole genome sequence of Sarocladium strictum F4-1.</title>
        <authorList>
            <person name="Hu L."/>
            <person name="Jiang Y."/>
        </authorList>
    </citation>
    <scope>NUCLEOTIDE SEQUENCE</scope>
    <source>
        <strain evidence="1">F4-1</strain>
    </source>
</reference>
<dbReference type="Proteomes" id="UP001175261">
    <property type="component" value="Unassembled WGS sequence"/>
</dbReference>
<comment type="caution">
    <text evidence="1">The sequence shown here is derived from an EMBL/GenBank/DDBJ whole genome shotgun (WGS) entry which is preliminary data.</text>
</comment>
<keyword evidence="2" id="KW-1185">Reference proteome</keyword>
<accession>A0AA39GLW4</accession>
<protein>
    <submittedName>
        <fullName evidence="1">Uncharacterized protein</fullName>
    </submittedName>
</protein>
<dbReference type="AlphaFoldDB" id="A0AA39GLW4"/>
<dbReference type="Gene3D" id="2.60.120.620">
    <property type="entry name" value="q2cbj1_9rhob like domain"/>
    <property type="match status" value="1"/>
</dbReference>
<evidence type="ECO:0000313" key="2">
    <source>
        <dbReference type="Proteomes" id="UP001175261"/>
    </source>
</evidence>
<gene>
    <name evidence="1" type="ORF">NLU13_2929</name>
</gene>
<organism evidence="1 2">
    <name type="scientific">Sarocladium strictum</name>
    <name type="common">Black bundle disease fungus</name>
    <name type="synonym">Acremonium strictum</name>
    <dbReference type="NCBI Taxonomy" id="5046"/>
    <lineage>
        <taxon>Eukaryota</taxon>
        <taxon>Fungi</taxon>
        <taxon>Dikarya</taxon>
        <taxon>Ascomycota</taxon>
        <taxon>Pezizomycotina</taxon>
        <taxon>Sordariomycetes</taxon>
        <taxon>Hypocreomycetidae</taxon>
        <taxon>Hypocreales</taxon>
        <taxon>Sarocladiaceae</taxon>
        <taxon>Sarocladium</taxon>
    </lineage>
</organism>
<sequence length="330" mass="36945">MSSVPSVLTEVEKEHFLQNGFVHLKKCFTQEQAEKVTGNVWTRLGMDPGDSSTWNRLRTNMPSHSTFSAEDFAPRAWAAICELLGGEDKINLERSKQWKDSLIVNLGSPEYEGKDVKPQDLENWHVDGDFFIHYLDSPEQALLVIPLFTDIKPGGGGTIICPEAIPKMAKHLHDHPEGVCPLMWPRGHAEFKKERDRQFNLETAKSCTNFVEATGEVGDVYLLHPLMLHTPSTNPLRHLRIITNPPISIREPFKFHRLDGNYSLVEQATLRALGKESLPDWKIAQAREEVIPARVRIQAKMKEEESKRLAAAAAAAVAQSQSSAKAVAAN</sequence>